<reference evidence="8 9" key="1">
    <citation type="submission" date="2019-10" db="EMBL/GenBank/DDBJ databases">
        <title>Unraveling microbial dark matter from salterns through culturing: the case of the genus Halosegnis.</title>
        <authorList>
            <person name="Duran-Viseras A."/>
            <person name="Andrei A.-S."/>
            <person name="Vera-Gargallo B."/>
            <person name="Ghai R."/>
            <person name="Sanchez-Porro C."/>
            <person name="Ventosa A."/>
        </authorList>
    </citation>
    <scope>NUCLEOTIDE SEQUENCE [LARGE SCALE GENOMIC DNA]</scope>
    <source>
        <strain evidence="8 9">F17-44</strain>
    </source>
</reference>
<protein>
    <submittedName>
        <fullName evidence="8">Transcription initiation factor IIB 2</fullName>
    </submittedName>
</protein>
<feature type="domain" description="TFIIB-type" evidence="7">
    <location>
        <begin position="30"/>
        <end position="60"/>
    </location>
</feature>
<evidence type="ECO:0000256" key="6">
    <source>
        <dbReference type="SAM" id="MobiDB-lite"/>
    </source>
</evidence>
<evidence type="ECO:0000256" key="1">
    <source>
        <dbReference type="ARBA" id="ARBA00022771"/>
    </source>
</evidence>
<dbReference type="PRINTS" id="PR00685">
    <property type="entry name" value="TIFACTORIIB"/>
</dbReference>
<comment type="caution">
    <text evidence="8">The sequence shown here is derived from an EMBL/GenBank/DDBJ whole genome shotgun (WGS) entry which is preliminary data.</text>
</comment>
<dbReference type="Proteomes" id="UP000326302">
    <property type="component" value="Unassembled WGS sequence"/>
</dbReference>
<gene>
    <name evidence="8" type="ORF">DMP03_14005</name>
</gene>
<sequence>MSNSQIRTYRGTETETTDENENENENEQESELTCPECGGSLATDTEHGETVCEDCGLVIEEDSIDRGPEWRAF</sequence>
<dbReference type="SUPFAM" id="SSF57783">
    <property type="entry name" value="Zinc beta-ribbon"/>
    <property type="match status" value="1"/>
</dbReference>
<evidence type="ECO:0000259" key="7">
    <source>
        <dbReference type="PROSITE" id="PS51134"/>
    </source>
</evidence>
<dbReference type="InterPro" id="IPR000812">
    <property type="entry name" value="TFIIB"/>
</dbReference>
<feature type="non-terminal residue" evidence="8">
    <location>
        <position position="73"/>
    </location>
</feature>
<dbReference type="Pfam" id="PF08271">
    <property type="entry name" value="Zn_Ribbon_TF"/>
    <property type="match status" value="1"/>
</dbReference>
<accession>A0A5N5U224</accession>
<evidence type="ECO:0000256" key="5">
    <source>
        <dbReference type="PROSITE-ProRule" id="PRU00469"/>
    </source>
</evidence>
<evidence type="ECO:0000256" key="4">
    <source>
        <dbReference type="ARBA" id="ARBA00023163"/>
    </source>
</evidence>
<dbReference type="EMBL" id="QJOW01000010">
    <property type="protein sequence ID" value="KAB7512593.1"/>
    <property type="molecule type" value="Genomic_DNA"/>
</dbReference>
<feature type="region of interest" description="Disordered" evidence="6">
    <location>
        <begin position="1"/>
        <end position="41"/>
    </location>
</feature>
<proteinExistence type="predicted"/>
<evidence type="ECO:0000256" key="2">
    <source>
        <dbReference type="ARBA" id="ARBA00022833"/>
    </source>
</evidence>
<dbReference type="RefSeq" id="WP_328593037.1">
    <property type="nucleotide sequence ID" value="NZ_QJOW01000010.1"/>
</dbReference>
<evidence type="ECO:0000313" key="9">
    <source>
        <dbReference type="Proteomes" id="UP000326302"/>
    </source>
</evidence>
<dbReference type="GO" id="GO:0003743">
    <property type="term" value="F:translation initiation factor activity"/>
    <property type="evidence" value="ECO:0007669"/>
    <property type="project" value="UniProtKB-KW"/>
</dbReference>
<evidence type="ECO:0000256" key="3">
    <source>
        <dbReference type="ARBA" id="ARBA00023015"/>
    </source>
</evidence>
<feature type="compositionally biased region" description="Acidic residues" evidence="6">
    <location>
        <begin position="15"/>
        <end position="30"/>
    </location>
</feature>
<keyword evidence="8" id="KW-0396">Initiation factor</keyword>
<organism evidence="8 9">
    <name type="scientific">Halosegnis rubeus</name>
    <dbReference type="NCBI Taxonomy" id="2212850"/>
    <lineage>
        <taxon>Archaea</taxon>
        <taxon>Methanobacteriati</taxon>
        <taxon>Methanobacteriota</taxon>
        <taxon>Stenosarchaea group</taxon>
        <taxon>Halobacteria</taxon>
        <taxon>Halobacteriales</taxon>
        <taxon>Natronomonadaceae</taxon>
        <taxon>Halosegnis</taxon>
    </lineage>
</organism>
<keyword evidence="2" id="KW-0862">Zinc</keyword>
<keyword evidence="8" id="KW-0648">Protein biosynthesis</keyword>
<evidence type="ECO:0000313" key="8">
    <source>
        <dbReference type="EMBL" id="KAB7512593.1"/>
    </source>
</evidence>
<name>A0A5N5U224_9EURY</name>
<keyword evidence="1 5" id="KW-0863">Zinc-finger</keyword>
<dbReference type="GO" id="GO:0008270">
    <property type="term" value="F:zinc ion binding"/>
    <property type="evidence" value="ECO:0007669"/>
    <property type="project" value="UniProtKB-KW"/>
</dbReference>
<keyword evidence="3" id="KW-0805">Transcription regulation</keyword>
<dbReference type="PROSITE" id="PS51134">
    <property type="entry name" value="ZF_TFIIB"/>
    <property type="match status" value="1"/>
</dbReference>
<dbReference type="AlphaFoldDB" id="A0A5N5U224"/>
<keyword evidence="4" id="KW-0804">Transcription</keyword>
<dbReference type="Gene3D" id="2.20.25.10">
    <property type="match status" value="1"/>
</dbReference>
<dbReference type="GO" id="GO:0070897">
    <property type="term" value="P:transcription preinitiation complex assembly"/>
    <property type="evidence" value="ECO:0007669"/>
    <property type="project" value="InterPro"/>
</dbReference>
<keyword evidence="1 5" id="KW-0479">Metal-binding</keyword>
<dbReference type="InterPro" id="IPR013137">
    <property type="entry name" value="Znf_TFIIB"/>
</dbReference>